<organism evidence="1 2">
    <name type="scientific">Dysgonomonas hofstadii</name>
    <dbReference type="NCBI Taxonomy" id="637886"/>
    <lineage>
        <taxon>Bacteria</taxon>
        <taxon>Pseudomonadati</taxon>
        <taxon>Bacteroidota</taxon>
        <taxon>Bacteroidia</taxon>
        <taxon>Bacteroidales</taxon>
        <taxon>Dysgonomonadaceae</taxon>
        <taxon>Dysgonomonas</taxon>
    </lineage>
</organism>
<comment type="caution">
    <text evidence="1">The sequence shown here is derived from an EMBL/GenBank/DDBJ whole genome shotgun (WGS) entry which is preliminary data.</text>
</comment>
<proteinExistence type="predicted"/>
<reference evidence="1 2" key="1">
    <citation type="submission" date="2020-08" db="EMBL/GenBank/DDBJ databases">
        <title>Genomic Encyclopedia of Type Strains, Phase IV (KMG-IV): sequencing the most valuable type-strain genomes for metagenomic binning, comparative biology and taxonomic classification.</title>
        <authorList>
            <person name="Goeker M."/>
        </authorList>
    </citation>
    <scope>NUCLEOTIDE SEQUENCE [LARGE SCALE GENOMIC DNA]</scope>
    <source>
        <strain evidence="1 2">DSM 104969</strain>
    </source>
</reference>
<gene>
    <name evidence="1" type="ORF">GGR21_001377</name>
</gene>
<sequence length="45" mass="5537">MVVNKIYHNPLYEENYNHFLYYINHHMLSTLVLSQKTNVYTIIKH</sequence>
<accession>A0A840CPJ4</accession>
<evidence type="ECO:0000313" key="2">
    <source>
        <dbReference type="Proteomes" id="UP000555103"/>
    </source>
</evidence>
<name>A0A840CPJ4_9BACT</name>
<dbReference type="EMBL" id="JACIEP010000004">
    <property type="protein sequence ID" value="MBB4035484.1"/>
    <property type="molecule type" value="Genomic_DNA"/>
</dbReference>
<evidence type="ECO:0000313" key="1">
    <source>
        <dbReference type="EMBL" id="MBB4035484.1"/>
    </source>
</evidence>
<protein>
    <submittedName>
        <fullName evidence="1">Uncharacterized protein</fullName>
    </submittedName>
</protein>
<keyword evidence="2" id="KW-1185">Reference proteome</keyword>
<dbReference type="Proteomes" id="UP000555103">
    <property type="component" value="Unassembled WGS sequence"/>
</dbReference>
<dbReference type="AlphaFoldDB" id="A0A840CPJ4"/>